<accession>G0ND63</accession>
<evidence type="ECO:0000313" key="1">
    <source>
        <dbReference type="EMBL" id="EGT58198.1"/>
    </source>
</evidence>
<dbReference type="InParanoid" id="G0ND63"/>
<proteinExistence type="predicted"/>
<dbReference type="AlphaFoldDB" id="G0ND63"/>
<keyword evidence="2" id="KW-1185">Reference proteome</keyword>
<name>G0ND63_CAEBE</name>
<gene>
    <name evidence="1" type="ORF">CAEBREN_04598</name>
</gene>
<dbReference type="HOGENOM" id="CLU_1403584_0_0_1"/>
<evidence type="ECO:0000313" key="2">
    <source>
        <dbReference type="Proteomes" id="UP000008068"/>
    </source>
</evidence>
<dbReference type="Proteomes" id="UP000008068">
    <property type="component" value="Unassembled WGS sequence"/>
</dbReference>
<protein>
    <submittedName>
        <fullName evidence="1">Uncharacterized protein</fullName>
    </submittedName>
</protein>
<organism evidence="2">
    <name type="scientific">Caenorhabditis brenneri</name>
    <name type="common">Nematode worm</name>
    <dbReference type="NCBI Taxonomy" id="135651"/>
    <lineage>
        <taxon>Eukaryota</taxon>
        <taxon>Metazoa</taxon>
        <taxon>Ecdysozoa</taxon>
        <taxon>Nematoda</taxon>
        <taxon>Chromadorea</taxon>
        <taxon>Rhabditida</taxon>
        <taxon>Rhabditina</taxon>
        <taxon>Rhabditomorpha</taxon>
        <taxon>Rhabditoidea</taxon>
        <taxon>Rhabditidae</taxon>
        <taxon>Peloderinae</taxon>
        <taxon>Caenorhabditis</taxon>
    </lineage>
</organism>
<dbReference type="EMBL" id="GL379866">
    <property type="protein sequence ID" value="EGT58198.1"/>
    <property type="molecule type" value="Genomic_DNA"/>
</dbReference>
<reference evidence="2" key="1">
    <citation type="submission" date="2011-07" db="EMBL/GenBank/DDBJ databases">
        <authorList>
            <consortium name="Caenorhabditis brenneri Sequencing and Analysis Consortium"/>
            <person name="Wilson R.K."/>
        </authorList>
    </citation>
    <scope>NUCLEOTIDE SEQUENCE [LARGE SCALE GENOMIC DNA]</scope>
    <source>
        <strain evidence="2">PB2801</strain>
    </source>
</reference>
<sequence>MFARPQPFDEVLFLVLRNCENQSLLRKCQSYKNVRILVTIERWGEAKAEVRYKDTVISFELKWAEHRNATGLVKTDVPRSWILFYHSEYPFTYEGAQAITERLFRVLHPDTTLRVDFLAHEARIQECCRDFPNAFRSSGIWIGKPLVTGEELQYVVEMFTNLRAFNLTSRFPASYAGLLDRYSRLEEAEAQDSL</sequence>